<dbReference type="OrthoDB" id="6513042at2759"/>
<feature type="region of interest" description="Disordered" evidence="1">
    <location>
        <begin position="52"/>
        <end position="86"/>
    </location>
</feature>
<gene>
    <name evidence="2" type="ORF">TBRA_LOCUS6082</name>
</gene>
<protein>
    <recommendedName>
        <fullName evidence="4">C2H2-type domain-containing protein</fullName>
    </recommendedName>
</protein>
<dbReference type="InterPro" id="IPR027417">
    <property type="entry name" value="P-loop_NTPase"/>
</dbReference>
<keyword evidence="3" id="KW-1185">Reference proteome</keyword>
<reference evidence="2 3" key="1">
    <citation type="submission" date="2020-02" db="EMBL/GenBank/DDBJ databases">
        <authorList>
            <person name="Ferguson B K."/>
        </authorList>
    </citation>
    <scope>NUCLEOTIDE SEQUENCE [LARGE SCALE GENOMIC DNA]</scope>
</reference>
<evidence type="ECO:0000313" key="2">
    <source>
        <dbReference type="EMBL" id="CAB0034184.1"/>
    </source>
</evidence>
<accession>A0A6H5IBN6</accession>
<feature type="compositionally biased region" description="Basic residues" evidence="1">
    <location>
        <begin position="60"/>
        <end position="77"/>
    </location>
</feature>
<organism evidence="2 3">
    <name type="scientific">Trichogramma brassicae</name>
    <dbReference type="NCBI Taxonomy" id="86971"/>
    <lineage>
        <taxon>Eukaryota</taxon>
        <taxon>Metazoa</taxon>
        <taxon>Ecdysozoa</taxon>
        <taxon>Arthropoda</taxon>
        <taxon>Hexapoda</taxon>
        <taxon>Insecta</taxon>
        <taxon>Pterygota</taxon>
        <taxon>Neoptera</taxon>
        <taxon>Endopterygota</taxon>
        <taxon>Hymenoptera</taxon>
        <taxon>Apocrita</taxon>
        <taxon>Proctotrupomorpha</taxon>
        <taxon>Chalcidoidea</taxon>
        <taxon>Trichogrammatidae</taxon>
        <taxon>Trichogramma</taxon>
    </lineage>
</organism>
<dbReference type="AlphaFoldDB" id="A0A6H5IBN6"/>
<evidence type="ECO:0008006" key="4">
    <source>
        <dbReference type="Google" id="ProtNLM"/>
    </source>
</evidence>
<dbReference type="Proteomes" id="UP000479190">
    <property type="component" value="Unassembled WGS sequence"/>
</dbReference>
<dbReference type="SUPFAM" id="SSF52540">
    <property type="entry name" value="P-loop containing nucleoside triphosphate hydrolases"/>
    <property type="match status" value="1"/>
</dbReference>
<evidence type="ECO:0000256" key="1">
    <source>
        <dbReference type="SAM" id="MobiDB-lite"/>
    </source>
</evidence>
<name>A0A6H5IBN6_9HYME</name>
<dbReference type="EMBL" id="CADCXV010000734">
    <property type="protein sequence ID" value="CAB0034184.1"/>
    <property type="molecule type" value="Genomic_DNA"/>
</dbReference>
<proteinExistence type="predicted"/>
<sequence length="491" mass="56483">MDLSGKLSTKRVSVQHRSNCPVQQYSSMLTHSPRMIPPNLTPQCLPMFIKPLPKTPKASRGTKKAKAPVEKKTRKKKTIEPDIVEPPSADNSPRYFKIGCSIRKHFFFLFSPSTHRCAKRFGNKHSLLLHIMRVYEGRKDYRPADSIDRRRRRARSKRVAHRFWTRPSQNMSIGEFFSHVQLIIAAHWKRRRSDWLMQLLTATMTWLVWIAAHHYHTNYTPLRSDRFELRDESLHMATLRPTRLEGAHAVYYAPKNDFTDGLMRSFREECFPQKDDHDASRRSNLSVSVKGFASETELLKAYRRIELLGLRDPKRPTSYAGVIFAADVGEASKALHYKIQSGKLTYDRLFYEQTDWDSSSGDDYLTRTNRILSTQTCLDASFIKLKTSNGSVGPNYNKLKKYKKAIIVSTDSMSEAEVISDRIAVLTSGQLECYGTPKFLKERYAPGACFGHAARKWKDSYETHAEADYLRNLNKTAIVAGEPTLEDLFSE</sequence>
<evidence type="ECO:0000313" key="3">
    <source>
        <dbReference type="Proteomes" id="UP000479190"/>
    </source>
</evidence>